<dbReference type="GO" id="GO:0005813">
    <property type="term" value="C:centrosome"/>
    <property type="evidence" value="ECO:0007669"/>
    <property type="project" value="TreeGrafter"/>
</dbReference>
<reference evidence="7" key="2">
    <citation type="submission" date="2023-04" db="EMBL/GenBank/DDBJ databases">
        <authorList>
            <person name="Bu L."/>
            <person name="Lu L."/>
            <person name="Laidemitt M.R."/>
            <person name="Zhang S.M."/>
            <person name="Mutuku M."/>
            <person name="Mkoji G."/>
            <person name="Steinauer M."/>
            <person name="Loker E.S."/>
        </authorList>
    </citation>
    <scope>NUCLEOTIDE SEQUENCE</scope>
    <source>
        <strain evidence="7">KasaAsao</strain>
        <tissue evidence="7">Whole Snail</tissue>
    </source>
</reference>
<dbReference type="GO" id="GO:0072686">
    <property type="term" value="C:mitotic spindle"/>
    <property type="evidence" value="ECO:0007669"/>
    <property type="project" value="TreeGrafter"/>
</dbReference>
<keyword evidence="3" id="KW-0963">Cytoplasm</keyword>
<dbReference type="EMBL" id="JASAOG010000289">
    <property type="protein sequence ID" value="KAK0041081.1"/>
    <property type="molecule type" value="Genomic_DNA"/>
</dbReference>
<comment type="caution">
    <text evidence="7">The sequence shown here is derived from an EMBL/GenBank/DDBJ whole genome shotgun (WGS) entry which is preliminary data.</text>
</comment>
<evidence type="ECO:0000313" key="7">
    <source>
        <dbReference type="EMBL" id="KAK0041081.1"/>
    </source>
</evidence>
<dbReference type="AlphaFoldDB" id="A0AAD8ARH1"/>
<evidence type="ECO:0000259" key="6">
    <source>
        <dbReference type="Pfam" id="PF15297"/>
    </source>
</evidence>
<keyword evidence="8" id="KW-1185">Reference proteome</keyword>
<dbReference type="Proteomes" id="UP001233172">
    <property type="component" value="Unassembled WGS sequence"/>
</dbReference>
<protein>
    <submittedName>
        <fullName evidence="7">Cytoskeleton-associated protein 2</fullName>
    </submittedName>
</protein>
<dbReference type="PANTHER" id="PTHR47078:SF1">
    <property type="entry name" value="CYTOSKELETON-ASSOCIATED PROTEIN 2-LIKE"/>
    <property type="match status" value="1"/>
</dbReference>
<keyword evidence="4" id="KW-0597">Phosphoprotein</keyword>
<gene>
    <name evidence="7" type="ORF">Bpfe_029503</name>
</gene>
<organism evidence="7 8">
    <name type="scientific">Biomphalaria pfeifferi</name>
    <name type="common">Bloodfluke planorb</name>
    <name type="synonym">Freshwater snail</name>
    <dbReference type="NCBI Taxonomy" id="112525"/>
    <lineage>
        <taxon>Eukaryota</taxon>
        <taxon>Metazoa</taxon>
        <taxon>Spiralia</taxon>
        <taxon>Lophotrochozoa</taxon>
        <taxon>Mollusca</taxon>
        <taxon>Gastropoda</taxon>
        <taxon>Heterobranchia</taxon>
        <taxon>Euthyneura</taxon>
        <taxon>Panpulmonata</taxon>
        <taxon>Hygrophila</taxon>
        <taxon>Lymnaeoidea</taxon>
        <taxon>Planorbidae</taxon>
        <taxon>Biomphalaria</taxon>
    </lineage>
</organism>
<name>A0AAD8ARH1_BIOPF</name>
<sequence length="466" mass="52395">MTSRTGLFPAVTRSKKEEKPSCVMLKVNISKPSVKKTKDPVLGSALNVDVSRSVSKGPHAACEACSAKKSLPRTQSPTTDAKITFLKRKSEFGFLTAQKPKKFQTLSRSRSTENLAPYVTVPRSILKKDELRAQESQRRVQFIHQATDQASLRAKLNNWLKEKGKTPGSCKSLLTFGAHLSAVKRRSLTDVTSRQDSKENVKPKDSTKYRKNLFGEDKTNLSGENERIIEDTITHNETDTTNNEVCTKENMTEHIKSMLEECLALYHDGCSLEIILAWLAKMETSIPDVVNFAPFYVCKAKVLKDFPQMVLEVYTQAVRNNAQPCNVLADEMKAALTQWLMPCDKSSKLETTDSFVTFRSRANSDCPTPFSKNQTPEKSEGSTVKYKITTPANRQNSEGMSVVTPVRRSLRLSSRLPTPNRRNDVVENIEEISPTDRRSMVFKINPLVPRETDTLDKLNLESLPKE</sequence>
<feature type="domain" description="Cytoskeleton-associated protein 2 C-terminal" evidence="6">
    <location>
        <begin position="199"/>
        <end position="338"/>
    </location>
</feature>
<evidence type="ECO:0000256" key="3">
    <source>
        <dbReference type="ARBA" id="ARBA00022490"/>
    </source>
</evidence>
<evidence type="ECO:0000256" key="4">
    <source>
        <dbReference type="ARBA" id="ARBA00022553"/>
    </source>
</evidence>
<keyword evidence="5" id="KW-0206">Cytoskeleton</keyword>
<dbReference type="Pfam" id="PF15297">
    <property type="entry name" value="CKAP2_C"/>
    <property type="match status" value="1"/>
</dbReference>
<dbReference type="InterPro" id="IPR029197">
    <property type="entry name" value="CKAP2_C"/>
</dbReference>
<comment type="similarity">
    <text evidence="2">Belongs to the CKAP2 family.</text>
</comment>
<evidence type="ECO:0000256" key="1">
    <source>
        <dbReference type="ARBA" id="ARBA00004245"/>
    </source>
</evidence>
<dbReference type="GO" id="GO:0005829">
    <property type="term" value="C:cytosol"/>
    <property type="evidence" value="ECO:0007669"/>
    <property type="project" value="TreeGrafter"/>
</dbReference>
<dbReference type="PANTHER" id="PTHR47078">
    <property type="entry name" value="CYTOSKELETON-ASSOCIATED PROTEIN 2-LIKE"/>
    <property type="match status" value="1"/>
</dbReference>
<comment type="subcellular location">
    <subcellularLocation>
        <location evidence="1">Cytoplasm</location>
        <location evidence="1">Cytoskeleton</location>
    </subcellularLocation>
</comment>
<evidence type="ECO:0000256" key="5">
    <source>
        <dbReference type="ARBA" id="ARBA00023212"/>
    </source>
</evidence>
<evidence type="ECO:0000256" key="2">
    <source>
        <dbReference type="ARBA" id="ARBA00009468"/>
    </source>
</evidence>
<reference evidence="7" key="1">
    <citation type="journal article" date="2023" name="PLoS Negl. Trop. Dis.">
        <title>A genome sequence for Biomphalaria pfeifferi, the major vector snail for the human-infecting parasite Schistosoma mansoni.</title>
        <authorList>
            <person name="Bu L."/>
            <person name="Lu L."/>
            <person name="Laidemitt M.R."/>
            <person name="Zhang S.M."/>
            <person name="Mutuku M."/>
            <person name="Mkoji G."/>
            <person name="Steinauer M."/>
            <person name="Loker E.S."/>
        </authorList>
    </citation>
    <scope>NUCLEOTIDE SEQUENCE</scope>
    <source>
        <strain evidence="7">KasaAsao</strain>
    </source>
</reference>
<accession>A0AAD8ARH1</accession>
<proteinExistence type="inferred from homology"/>
<evidence type="ECO:0000313" key="8">
    <source>
        <dbReference type="Proteomes" id="UP001233172"/>
    </source>
</evidence>
<dbReference type="InterPro" id="IPR052855">
    <property type="entry name" value="CKAP2-like"/>
</dbReference>